<feature type="domain" description="Inner membrane protein YgaP-like transmembrane" evidence="2">
    <location>
        <begin position="1"/>
        <end position="66"/>
    </location>
</feature>
<feature type="transmembrane region" description="Helical" evidence="1">
    <location>
        <begin position="12"/>
        <end position="27"/>
    </location>
</feature>
<dbReference type="RefSeq" id="WP_382388151.1">
    <property type="nucleotide sequence ID" value="NZ_JBHLWI010000037.1"/>
</dbReference>
<name>A0ABV6FUW2_9BACT</name>
<evidence type="ECO:0000259" key="2">
    <source>
        <dbReference type="Pfam" id="PF11127"/>
    </source>
</evidence>
<evidence type="ECO:0000256" key="1">
    <source>
        <dbReference type="SAM" id="Phobius"/>
    </source>
</evidence>
<proteinExistence type="predicted"/>
<dbReference type="Pfam" id="PF11127">
    <property type="entry name" value="YgaP-like_TM"/>
    <property type="match status" value="1"/>
</dbReference>
<gene>
    <name evidence="3" type="ORF">ACFFIP_13320</name>
</gene>
<keyword evidence="1" id="KW-1133">Transmembrane helix</keyword>
<sequence>MKKNLGTPDRVVRLVLAAIAAYLYYSGTVTGTFGLVLVIATVIFLITSVISFCPLYAIFGINTCPIKKS</sequence>
<evidence type="ECO:0000313" key="4">
    <source>
        <dbReference type="Proteomes" id="UP001589797"/>
    </source>
</evidence>
<dbReference type="InterPro" id="IPR021309">
    <property type="entry name" value="YgaP-like_TM"/>
</dbReference>
<dbReference type="EMBL" id="JBHLWI010000037">
    <property type="protein sequence ID" value="MFC0263666.1"/>
    <property type="molecule type" value="Genomic_DNA"/>
</dbReference>
<accession>A0ABV6FUW2</accession>
<evidence type="ECO:0000313" key="3">
    <source>
        <dbReference type="EMBL" id="MFC0263666.1"/>
    </source>
</evidence>
<keyword evidence="4" id="KW-1185">Reference proteome</keyword>
<organism evidence="3 4">
    <name type="scientific">Fontibacter flavus</name>
    <dbReference type="NCBI Taxonomy" id="654838"/>
    <lineage>
        <taxon>Bacteria</taxon>
        <taxon>Pseudomonadati</taxon>
        <taxon>Bacteroidota</taxon>
        <taxon>Cytophagia</taxon>
        <taxon>Cytophagales</taxon>
        <taxon>Cyclobacteriaceae</taxon>
        <taxon>Fontibacter</taxon>
    </lineage>
</organism>
<dbReference type="Proteomes" id="UP001589797">
    <property type="component" value="Unassembled WGS sequence"/>
</dbReference>
<keyword evidence="1" id="KW-0472">Membrane</keyword>
<comment type="caution">
    <text evidence="3">The sequence shown here is derived from an EMBL/GenBank/DDBJ whole genome shotgun (WGS) entry which is preliminary data.</text>
</comment>
<protein>
    <submittedName>
        <fullName evidence="3">DUF2892 domain-containing protein</fullName>
    </submittedName>
</protein>
<keyword evidence="1" id="KW-0812">Transmembrane</keyword>
<feature type="transmembrane region" description="Helical" evidence="1">
    <location>
        <begin position="33"/>
        <end position="59"/>
    </location>
</feature>
<reference evidence="3 4" key="1">
    <citation type="submission" date="2024-09" db="EMBL/GenBank/DDBJ databases">
        <authorList>
            <person name="Sun Q."/>
            <person name="Mori K."/>
        </authorList>
    </citation>
    <scope>NUCLEOTIDE SEQUENCE [LARGE SCALE GENOMIC DNA]</scope>
    <source>
        <strain evidence="3 4">CCM 7650</strain>
    </source>
</reference>